<dbReference type="GO" id="GO:0005524">
    <property type="term" value="F:ATP binding"/>
    <property type="evidence" value="ECO:0007669"/>
    <property type="project" value="UniProtKB-KW"/>
</dbReference>
<comment type="similarity">
    <text evidence="1">Belongs to the IS21/IS1162 putative ATP-binding protein family.</text>
</comment>
<reference evidence="5" key="2">
    <citation type="journal article" date="2008" name="PLoS Biol.">
        <title>Population genomic analysis of strain variation in Leptospirillum group II bacteria involved in acid mine drainage formation.</title>
        <authorList>
            <person name="Simmons S.L."/>
            <person name="Dibartolo G."/>
            <person name="Denef V.J."/>
            <person name="Goltsman D.S."/>
            <person name="Thelen M.P."/>
            <person name="Banfield J.F."/>
        </authorList>
    </citation>
    <scope>NUCLEOTIDE SEQUENCE [LARGE SCALE GENOMIC DNA]</scope>
</reference>
<dbReference type="NCBIfam" id="NF038214">
    <property type="entry name" value="IS21_help_AAA"/>
    <property type="match status" value="1"/>
</dbReference>
<dbReference type="Pfam" id="PF01695">
    <property type="entry name" value="IstB_IS21"/>
    <property type="match status" value="1"/>
</dbReference>
<dbReference type="PIRSF" id="PIRSF003073">
    <property type="entry name" value="DNAC_TnpB_IstB"/>
    <property type="match status" value="1"/>
</dbReference>
<dbReference type="InterPro" id="IPR003593">
    <property type="entry name" value="AAA+_ATPase"/>
</dbReference>
<reference evidence="5" key="1">
    <citation type="journal article" date="2004" name="Nature">
        <title>Community structure and metabolism through reconstruction of microbial genomes from the environment.</title>
        <authorList>
            <person name="Tyson G.W."/>
            <person name="Chapman J."/>
            <person name="Hugenholtz P."/>
            <person name="Allen E.E."/>
            <person name="Ram R.J."/>
            <person name="Richardson P.M."/>
            <person name="Solovyev V.V."/>
            <person name="Rubin E.M."/>
            <person name="Rokhsar D.S."/>
            <person name="Banfield J.F."/>
        </authorList>
    </citation>
    <scope>NUCLEOTIDE SEQUENCE [LARGE SCALE GENOMIC DNA]</scope>
</reference>
<evidence type="ECO:0000256" key="3">
    <source>
        <dbReference type="ARBA" id="ARBA00022840"/>
    </source>
</evidence>
<keyword evidence="3" id="KW-0067">ATP-binding</keyword>
<dbReference type="InterPro" id="IPR047661">
    <property type="entry name" value="IstB"/>
</dbReference>
<dbReference type="SUPFAM" id="SSF52540">
    <property type="entry name" value="P-loop containing nucleoside triphosphate hydrolases"/>
    <property type="match status" value="1"/>
</dbReference>
<evidence type="ECO:0000313" key="5">
    <source>
        <dbReference type="EMBL" id="EDZ39550.1"/>
    </source>
</evidence>
<dbReference type="InterPro" id="IPR027417">
    <property type="entry name" value="P-loop_NTPase"/>
</dbReference>
<name>B6AM43_9BACT</name>
<dbReference type="InterPro" id="IPR002611">
    <property type="entry name" value="IstB_ATP-bd"/>
</dbReference>
<dbReference type="SMART" id="SM00382">
    <property type="entry name" value="AAA"/>
    <property type="match status" value="1"/>
</dbReference>
<dbReference type="PANTHER" id="PTHR30050">
    <property type="entry name" value="CHROMOSOMAL REPLICATION INITIATOR PROTEIN DNAA"/>
    <property type="match status" value="1"/>
</dbReference>
<organism evidence="5">
    <name type="scientific">Leptospirillum sp. Group II '5-way CG'</name>
    <dbReference type="NCBI Taxonomy" id="419541"/>
    <lineage>
        <taxon>Bacteria</taxon>
        <taxon>Pseudomonadati</taxon>
        <taxon>Nitrospirota</taxon>
        <taxon>Nitrospiria</taxon>
        <taxon>Nitrospirales</taxon>
        <taxon>Nitrospiraceae</taxon>
        <taxon>Leptospirillum</taxon>
    </lineage>
</organism>
<dbReference type="InterPro" id="IPR028350">
    <property type="entry name" value="DNAC/IstB-like"/>
</dbReference>
<sequence length="259" mass="29062">MESLEEALQKLKLSTLSERLEGWLETAAKQEWTHREFLEKIVAEEVAGKHHKRTEMGVRMARFPFVKTLDGFDFSAQPSLDPKRVRELAACRWVANGDNVILLGPPGVGKTHLSVALGVEAIRNGYRTLFVGAQTLIAGLVKAHQEGRLEEKLKQLSQFKLLIIDEIGYIPIDRLGANLFFQLISRRYEKGSMILTSNQTYANWGEIFGDPVIASAILDRVLHHASTLNIKGESYRLKEKRKAGLLSRLGEEVAKTEAV</sequence>
<evidence type="ECO:0000259" key="4">
    <source>
        <dbReference type="SMART" id="SM00382"/>
    </source>
</evidence>
<dbReference type="EMBL" id="DS995259">
    <property type="protein sequence ID" value="EDZ39550.1"/>
    <property type="molecule type" value="Genomic_DNA"/>
</dbReference>
<evidence type="ECO:0000256" key="1">
    <source>
        <dbReference type="ARBA" id="ARBA00008059"/>
    </source>
</evidence>
<accession>B6AM43</accession>
<dbReference type="PANTHER" id="PTHR30050:SF4">
    <property type="entry name" value="ATP-BINDING PROTEIN RV3427C IN INSERTION SEQUENCE-RELATED"/>
    <property type="match status" value="1"/>
</dbReference>
<keyword evidence="2" id="KW-0547">Nucleotide-binding</keyword>
<gene>
    <name evidence="5" type="ORF">CGL2_11277188</name>
</gene>
<dbReference type="GO" id="GO:0006260">
    <property type="term" value="P:DNA replication"/>
    <property type="evidence" value="ECO:0007669"/>
    <property type="project" value="TreeGrafter"/>
</dbReference>
<dbReference type="AlphaFoldDB" id="B6AM43"/>
<evidence type="ECO:0000256" key="2">
    <source>
        <dbReference type="ARBA" id="ARBA00022741"/>
    </source>
</evidence>
<proteinExistence type="inferred from homology"/>
<dbReference type="Gene3D" id="3.40.50.300">
    <property type="entry name" value="P-loop containing nucleotide triphosphate hydrolases"/>
    <property type="match status" value="1"/>
</dbReference>
<protein>
    <submittedName>
        <fullName evidence="5">LstB helper protein/transposase</fullName>
    </submittedName>
</protein>
<dbReference type="CDD" id="cd00009">
    <property type="entry name" value="AAA"/>
    <property type="match status" value="1"/>
</dbReference>
<feature type="domain" description="AAA+ ATPase" evidence="4">
    <location>
        <begin position="96"/>
        <end position="228"/>
    </location>
</feature>